<evidence type="ECO:0000313" key="3">
    <source>
        <dbReference type="Proteomes" id="UP000053319"/>
    </source>
</evidence>
<feature type="region of interest" description="Disordered" evidence="1">
    <location>
        <begin position="1"/>
        <end position="31"/>
    </location>
</feature>
<gene>
    <name evidence="2" type="ORF">DICSQDRAFT_128587</name>
</gene>
<dbReference type="KEGG" id="dsq:DICSQDRAFT_128587"/>
<reference evidence="2 3" key="1">
    <citation type="journal article" date="2012" name="Science">
        <title>The Paleozoic origin of enzymatic lignin decomposition reconstructed from 31 fungal genomes.</title>
        <authorList>
            <person name="Floudas D."/>
            <person name="Binder M."/>
            <person name="Riley R."/>
            <person name="Barry K."/>
            <person name="Blanchette R.A."/>
            <person name="Henrissat B."/>
            <person name="Martinez A.T."/>
            <person name="Otillar R."/>
            <person name="Spatafora J.W."/>
            <person name="Yadav J.S."/>
            <person name="Aerts A."/>
            <person name="Benoit I."/>
            <person name="Boyd A."/>
            <person name="Carlson A."/>
            <person name="Copeland A."/>
            <person name="Coutinho P.M."/>
            <person name="de Vries R.P."/>
            <person name="Ferreira P."/>
            <person name="Findley K."/>
            <person name="Foster B."/>
            <person name="Gaskell J."/>
            <person name="Glotzer D."/>
            <person name="Gorecki P."/>
            <person name="Heitman J."/>
            <person name="Hesse C."/>
            <person name="Hori C."/>
            <person name="Igarashi K."/>
            <person name="Jurgens J.A."/>
            <person name="Kallen N."/>
            <person name="Kersten P."/>
            <person name="Kohler A."/>
            <person name="Kuees U."/>
            <person name="Kumar T.K.A."/>
            <person name="Kuo A."/>
            <person name="LaButti K."/>
            <person name="Larrondo L.F."/>
            <person name="Lindquist E."/>
            <person name="Ling A."/>
            <person name="Lombard V."/>
            <person name="Lucas S."/>
            <person name="Lundell T."/>
            <person name="Martin R."/>
            <person name="McLaughlin D.J."/>
            <person name="Morgenstern I."/>
            <person name="Morin E."/>
            <person name="Murat C."/>
            <person name="Nagy L.G."/>
            <person name="Nolan M."/>
            <person name="Ohm R.A."/>
            <person name="Patyshakuliyeva A."/>
            <person name="Rokas A."/>
            <person name="Ruiz-Duenas F.J."/>
            <person name="Sabat G."/>
            <person name="Salamov A."/>
            <person name="Samejima M."/>
            <person name="Schmutz J."/>
            <person name="Slot J.C."/>
            <person name="St John F."/>
            <person name="Stenlid J."/>
            <person name="Sun H."/>
            <person name="Sun S."/>
            <person name="Syed K."/>
            <person name="Tsang A."/>
            <person name="Wiebenga A."/>
            <person name="Young D."/>
            <person name="Pisabarro A."/>
            <person name="Eastwood D.C."/>
            <person name="Martin F."/>
            <person name="Cullen D."/>
            <person name="Grigoriev I.V."/>
            <person name="Hibbett D.S."/>
        </authorList>
    </citation>
    <scope>NUCLEOTIDE SEQUENCE [LARGE SCALE GENOMIC DNA]</scope>
    <source>
        <strain evidence="2 3">LYAD-421 SS1</strain>
    </source>
</reference>
<dbReference type="GeneID" id="18834483"/>
<name>R7SS50_DICSQ</name>
<sequence length="329" mass="37548">MTHRNPGRSVAVENNEWDDTPYAPDPSAVKDNSDPLALLRMKSRQLDLVQRQAQRVILHVVSQQFRLVTGVSKHDKWPKWGETMPGMAVNFEARVDESVNPDLLVRVAEVSMQQLKTHPVKRLTFSGNKSFPHSPEPLCHPRDVDERAKRQIDVSTTARIVVPTYLETHGIDPGPLIMADFMSDEASGPEDDENEEAVIEWRRQMAEKAGITGKTDAQLARMSVFEVIKPNWRSDELTKIYRELWELYNSSLPLKSLRMTVERVRDTGRSSDKIPNYAPYNFGVNIHWYEKMQETHSRYLVDWLQHSDPAGFGENAAPTEESTADVVET</sequence>
<dbReference type="AlphaFoldDB" id="R7SS50"/>
<dbReference type="Proteomes" id="UP000053319">
    <property type="component" value="Unassembled WGS sequence"/>
</dbReference>
<dbReference type="HOGENOM" id="CLU_713764_0_0_1"/>
<dbReference type="OrthoDB" id="2755095at2759"/>
<protein>
    <submittedName>
        <fullName evidence="2">Uncharacterized protein</fullName>
    </submittedName>
</protein>
<accession>R7SS50</accession>
<dbReference type="RefSeq" id="XP_007368322.1">
    <property type="nucleotide sequence ID" value="XM_007368260.1"/>
</dbReference>
<organism evidence="2 3">
    <name type="scientific">Dichomitus squalens (strain LYAD-421)</name>
    <name type="common">Western red white-rot fungus</name>
    <dbReference type="NCBI Taxonomy" id="732165"/>
    <lineage>
        <taxon>Eukaryota</taxon>
        <taxon>Fungi</taxon>
        <taxon>Dikarya</taxon>
        <taxon>Basidiomycota</taxon>
        <taxon>Agaricomycotina</taxon>
        <taxon>Agaricomycetes</taxon>
        <taxon>Polyporales</taxon>
        <taxon>Polyporaceae</taxon>
        <taxon>Dichomitus</taxon>
    </lineage>
</organism>
<proteinExistence type="predicted"/>
<evidence type="ECO:0000313" key="2">
    <source>
        <dbReference type="EMBL" id="EJF59019.1"/>
    </source>
</evidence>
<evidence type="ECO:0000256" key="1">
    <source>
        <dbReference type="SAM" id="MobiDB-lite"/>
    </source>
</evidence>
<dbReference type="EMBL" id="JH719429">
    <property type="protein sequence ID" value="EJF59019.1"/>
    <property type="molecule type" value="Genomic_DNA"/>
</dbReference>